<dbReference type="PANTHER" id="PTHR39072:SF2">
    <property type="match status" value="1"/>
</dbReference>
<gene>
    <name evidence="3" type="primary">LOC128201137</name>
</gene>
<keyword evidence="2" id="KW-1185">Reference proteome</keyword>
<feature type="region of interest" description="Disordered" evidence="1">
    <location>
        <begin position="211"/>
        <end position="261"/>
    </location>
</feature>
<dbReference type="PANTHER" id="PTHR39072">
    <property type="entry name" value="RE48511P"/>
    <property type="match status" value="1"/>
</dbReference>
<feature type="compositionally biased region" description="Acidic residues" evidence="1">
    <location>
        <begin position="223"/>
        <end position="235"/>
    </location>
</feature>
<evidence type="ECO:0000256" key="1">
    <source>
        <dbReference type="SAM" id="MobiDB-lite"/>
    </source>
</evidence>
<dbReference type="RefSeq" id="XP_052752980.1">
    <property type="nucleotide sequence ID" value="XM_052897020.1"/>
</dbReference>
<organism evidence="2 3">
    <name type="scientific">Galleria mellonella</name>
    <name type="common">Greater wax moth</name>
    <dbReference type="NCBI Taxonomy" id="7137"/>
    <lineage>
        <taxon>Eukaryota</taxon>
        <taxon>Metazoa</taxon>
        <taxon>Ecdysozoa</taxon>
        <taxon>Arthropoda</taxon>
        <taxon>Hexapoda</taxon>
        <taxon>Insecta</taxon>
        <taxon>Pterygota</taxon>
        <taxon>Neoptera</taxon>
        <taxon>Endopterygota</taxon>
        <taxon>Lepidoptera</taxon>
        <taxon>Glossata</taxon>
        <taxon>Ditrysia</taxon>
        <taxon>Pyraloidea</taxon>
        <taxon>Pyralidae</taxon>
        <taxon>Galleriinae</taxon>
        <taxon>Galleria</taxon>
    </lineage>
</organism>
<dbReference type="GeneID" id="128201137"/>
<reference evidence="3" key="1">
    <citation type="submission" date="2025-08" db="UniProtKB">
        <authorList>
            <consortium name="RefSeq"/>
        </authorList>
    </citation>
    <scope>IDENTIFICATION</scope>
    <source>
        <tissue evidence="3">Whole larvae</tissue>
    </source>
</reference>
<evidence type="ECO:0000313" key="3">
    <source>
        <dbReference type="RefSeq" id="XP_052752980.1"/>
    </source>
</evidence>
<evidence type="ECO:0000313" key="2">
    <source>
        <dbReference type="Proteomes" id="UP001652740"/>
    </source>
</evidence>
<feature type="compositionally biased region" description="Polar residues" evidence="1">
    <location>
        <begin position="211"/>
        <end position="222"/>
    </location>
</feature>
<name>A0ABM3MP18_GALME</name>
<proteinExistence type="predicted"/>
<accession>A0ABM3MP18</accession>
<protein>
    <submittedName>
        <fullName evidence="3">Uncharacterized protein LOC128201137</fullName>
    </submittedName>
</protein>
<dbReference type="Proteomes" id="UP001652740">
    <property type="component" value="Unplaced"/>
</dbReference>
<sequence>MKHQLLLLYSPPPLFRGRRTSYSHILPSTVYNVEAVTQTVAPEINSNVPLANLLLSQLLLGNQQPAINPLLALQGQGLLPQQAQTPVTEFKTRTTTYVTTVTDARETVLPITFRGKAILTTIVDPTTSVVTATEFVTDTIVTTPTVLGQAPQINSLLLPLLLQQQQQQPQQALSLQTPNPLLGLTPDLLQNNNNILQNNLNNDIYSNSPKPNILSDFNSNEGFSDEMPVDNEEDALPPPPPERPSRRSRPKTPKPAPAPPKLTSVVTLYVSGRYPGEFSTVLSTVVSDDTQTVRKREAIYYEDVKLLSSLLPSIDELSSSQSDIENGVLAETEKYLDKSVENQIETQSLESIVGELSKHIKYDASPTYVVQIASPPSLRHNIQQSTLDDVS</sequence>